<comment type="caution">
    <text evidence="1">The sequence shown here is derived from an EMBL/GenBank/DDBJ whole genome shotgun (WGS) entry which is preliminary data.</text>
</comment>
<dbReference type="RefSeq" id="XP_056052434.1">
    <property type="nucleotide sequence ID" value="XM_056200601.1"/>
</dbReference>
<dbReference type="PANTHER" id="PTHR28181">
    <property type="entry name" value="UPF0655 PROTEIN YCR015C"/>
    <property type="match status" value="1"/>
</dbReference>
<sequence length="284" mass="31023">MVRTKFRTLLKMHLIFDFDGTITTKDTISSLASAGIAAQKLSRGANLQPAWDALVQTYLADYDAYRAQFTPKEAERTAIAQEKLFLGGFKDVEEASLRRVGEAALFKDLGPAAMRRLGEEAVQNGNVKLRPGFGNIVQAARERGWPVGVVSVNWSADFIRGAVGDMLREDDAVIANSTREADGTICGPAALDDELLVCAPDKLRAMLQLLQASKVVYFGDSTTDLECLVEAHRGVVMVDDEGGESSLLRTLTRLGFEVPHVEENKTIAWARTFDEVIESGLLSD</sequence>
<dbReference type="InterPro" id="IPR036412">
    <property type="entry name" value="HAD-like_sf"/>
</dbReference>
<evidence type="ECO:0000313" key="1">
    <source>
        <dbReference type="EMBL" id="KAJ4150720.1"/>
    </source>
</evidence>
<keyword evidence="2" id="KW-1185">Reference proteome</keyword>
<dbReference type="Gene3D" id="3.40.50.1000">
    <property type="entry name" value="HAD superfamily/HAD-like"/>
    <property type="match status" value="1"/>
</dbReference>
<dbReference type="EMBL" id="JAJHUN010000009">
    <property type="protein sequence ID" value="KAJ4150720.1"/>
    <property type="molecule type" value="Genomic_DNA"/>
</dbReference>
<dbReference type="InterPro" id="IPR023214">
    <property type="entry name" value="HAD_sf"/>
</dbReference>
<gene>
    <name evidence="1" type="ORF">LMH87_011457</name>
</gene>
<accession>A0A9W8QBL0</accession>
<protein>
    <recommendedName>
        <fullName evidence="3">Haloacid dehalogenase-like hydrolase</fullName>
    </recommendedName>
</protein>
<dbReference type="KEGG" id="amus:LMH87_011457"/>
<dbReference type="Pfam" id="PF12710">
    <property type="entry name" value="HAD"/>
    <property type="match status" value="1"/>
</dbReference>
<organism evidence="1 2">
    <name type="scientific">Akanthomyces muscarius</name>
    <name type="common">Entomopathogenic fungus</name>
    <name type="synonym">Lecanicillium muscarium</name>
    <dbReference type="NCBI Taxonomy" id="2231603"/>
    <lineage>
        <taxon>Eukaryota</taxon>
        <taxon>Fungi</taxon>
        <taxon>Dikarya</taxon>
        <taxon>Ascomycota</taxon>
        <taxon>Pezizomycotina</taxon>
        <taxon>Sordariomycetes</taxon>
        <taxon>Hypocreomycetidae</taxon>
        <taxon>Hypocreales</taxon>
        <taxon>Cordycipitaceae</taxon>
        <taxon>Akanthomyces</taxon>
    </lineage>
</organism>
<proteinExistence type="predicted"/>
<evidence type="ECO:0000313" key="2">
    <source>
        <dbReference type="Proteomes" id="UP001144673"/>
    </source>
</evidence>
<dbReference type="PANTHER" id="PTHR28181:SF1">
    <property type="entry name" value="COLD TOLERANCE PROTEIN 1"/>
    <property type="match status" value="1"/>
</dbReference>
<dbReference type="Proteomes" id="UP001144673">
    <property type="component" value="Chromosome 4"/>
</dbReference>
<dbReference type="InterPro" id="IPR050849">
    <property type="entry name" value="HAD-like_hydrolase_phosphatase"/>
</dbReference>
<dbReference type="AlphaFoldDB" id="A0A9W8QBL0"/>
<dbReference type="GeneID" id="80898616"/>
<dbReference type="SUPFAM" id="SSF56784">
    <property type="entry name" value="HAD-like"/>
    <property type="match status" value="1"/>
</dbReference>
<name>A0A9W8QBL0_AKAMU</name>
<reference evidence="1" key="1">
    <citation type="journal article" date="2023" name="Access Microbiol">
        <title>De-novo genome assembly for Akanthomyces muscarius, a biocontrol agent of insect agricultural pests.</title>
        <authorList>
            <person name="Erdos Z."/>
            <person name="Studholme D.J."/>
            <person name="Raymond B."/>
            <person name="Sharma M."/>
        </authorList>
    </citation>
    <scope>NUCLEOTIDE SEQUENCE</scope>
    <source>
        <strain evidence="1">Ve6</strain>
    </source>
</reference>
<evidence type="ECO:0008006" key="3">
    <source>
        <dbReference type="Google" id="ProtNLM"/>
    </source>
</evidence>